<organism evidence="2 3">
    <name type="scientific">Zingiber officinale</name>
    <name type="common">Ginger</name>
    <name type="synonym">Amomum zingiber</name>
    <dbReference type="NCBI Taxonomy" id="94328"/>
    <lineage>
        <taxon>Eukaryota</taxon>
        <taxon>Viridiplantae</taxon>
        <taxon>Streptophyta</taxon>
        <taxon>Embryophyta</taxon>
        <taxon>Tracheophyta</taxon>
        <taxon>Spermatophyta</taxon>
        <taxon>Magnoliopsida</taxon>
        <taxon>Liliopsida</taxon>
        <taxon>Zingiberales</taxon>
        <taxon>Zingiberaceae</taxon>
        <taxon>Zingiber</taxon>
    </lineage>
</organism>
<name>A0A8J5F7E6_ZINOF</name>
<evidence type="ECO:0000256" key="1">
    <source>
        <dbReference type="SAM" id="MobiDB-lite"/>
    </source>
</evidence>
<protein>
    <submittedName>
        <fullName evidence="2">Uncharacterized protein</fullName>
    </submittedName>
</protein>
<evidence type="ECO:0000313" key="2">
    <source>
        <dbReference type="EMBL" id="KAG6481229.1"/>
    </source>
</evidence>
<dbReference type="EMBL" id="JACMSC010000016">
    <property type="protein sequence ID" value="KAG6481229.1"/>
    <property type="molecule type" value="Genomic_DNA"/>
</dbReference>
<keyword evidence="3" id="KW-1185">Reference proteome</keyword>
<gene>
    <name evidence="2" type="ORF">ZIOFF_057825</name>
</gene>
<comment type="caution">
    <text evidence="2">The sequence shown here is derived from an EMBL/GenBank/DDBJ whole genome shotgun (WGS) entry which is preliminary data.</text>
</comment>
<sequence length="216" mass="25053">MYCVGNIRSISAKEMISDNEKQIIAWWHKQRSVAVVAACYHYVETLKLLKLYYDSHKDVDKPLEVCDEASPFRDDSASSKSKRKRSSLDENIEQRLQESEARLIRLANAIEQGKLIIENVEEEFPPDKIFAELERLQFNPSKIVDAYMLLCFDKAKARIFFEAPDAYRLDVIHNLCEVVMSFFFLFHPPGEWALREKTIDGIEQGADLKTIDIVFL</sequence>
<reference evidence="2 3" key="1">
    <citation type="submission" date="2020-08" db="EMBL/GenBank/DDBJ databases">
        <title>Plant Genome Project.</title>
        <authorList>
            <person name="Zhang R.-G."/>
        </authorList>
    </citation>
    <scope>NUCLEOTIDE SEQUENCE [LARGE SCALE GENOMIC DNA]</scope>
    <source>
        <tissue evidence="2">Rhizome</tissue>
    </source>
</reference>
<proteinExistence type="predicted"/>
<feature type="region of interest" description="Disordered" evidence="1">
    <location>
        <begin position="70"/>
        <end position="90"/>
    </location>
</feature>
<dbReference type="Proteomes" id="UP000734854">
    <property type="component" value="Unassembled WGS sequence"/>
</dbReference>
<accession>A0A8J5F7E6</accession>
<evidence type="ECO:0000313" key="3">
    <source>
        <dbReference type="Proteomes" id="UP000734854"/>
    </source>
</evidence>
<dbReference type="AlphaFoldDB" id="A0A8J5F7E6"/>